<dbReference type="InterPro" id="IPR029058">
    <property type="entry name" value="AB_hydrolase_fold"/>
</dbReference>
<proteinExistence type="predicted"/>
<dbReference type="AlphaFoldDB" id="A0A926JRN0"/>
<dbReference type="RefSeq" id="WP_187965383.1">
    <property type="nucleotide sequence ID" value="NZ_JACVDC010000023.1"/>
</dbReference>
<gene>
    <name evidence="3" type="ORF">IBL28_09665</name>
</gene>
<name>A0A926JRN0_9FLAO</name>
<protein>
    <submittedName>
        <fullName evidence="3">Alpha/beta hydrolase</fullName>
    </submittedName>
</protein>
<keyword evidence="3" id="KW-0378">Hydrolase</keyword>
<comment type="caution">
    <text evidence="3">The sequence shown here is derived from an EMBL/GenBank/DDBJ whole genome shotgun (WGS) entry which is preliminary data.</text>
</comment>
<feature type="chain" id="PRO_5037380111" evidence="1">
    <location>
        <begin position="20"/>
        <end position="314"/>
    </location>
</feature>
<dbReference type="GO" id="GO:0052689">
    <property type="term" value="F:carboxylic ester hydrolase activity"/>
    <property type="evidence" value="ECO:0007669"/>
    <property type="project" value="TreeGrafter"/>
</dbReference>
<dbReference type="Gene3D" id="3.40.50.1820">
    <property type="entry name" value="alpha/beta hydrolase"/>
    <property type="match status" value="1"/>
</dbReference>
<reference evidence="3 4" key="1">
    <citation type="submission" date="2020-09" db="EMBL/GenBank/DDBJ databases">
        <title>Sinomicrobium weinanense sp. nov., a halophilic bacteria isolated from saline-alkali soil.</title>
        <authorList>
            <person name="Wu P."/>
            <person name="Ren H."/>
            <person name="Mei Y."/>
            <person name="Liang Y."/>
            <person name="Chen Z."/>
        </authorList>
    </citation>
    <scope>NUCLEOTIDE SEQUENCE [LARGE SCALE GENOMIC DNA]</scope>
    <source>
        <strain evidence="3 4">FJxs</strain>
    </source>
</reference>
<organism evidence="3 4">
    <name type="scientific">Sinomicrobium weinanense</name>
    <dbReference type="NCBI Taxonomy" id="2842200"/>
    <lineage>
        <taxon>Bacteria</taxon>
        <taxon>Pseudomonadati</taxon>
        <taxon>Bacteroidota</taxon>
        <taxon>Flavobacteriia</taxon>
        <taxon>Flavobacteriales</taxon>
        <taxon>Flavobacteriaceae</taxon>
        <taxon>Sinomicrobium</taxon>
    </lineage>
</organism>
<dbReference type="Pfam" id="PF12697">
    <property type="entry name" value="Abhydrolase_6"/>
    <property type="match status" value="1"/>
</dbReference>
<accession>A0A926JRN0</accession>
<dbReference type="SUPFAM" id="SSF53474">
    <property type="entry name" value="alpha/beta-Hydrolases"/>
    <property type="match status" value="1"/>
</dbReference>
<dbReference type="InterPro" id="IPR053145">
    <property type="entry name" value="AB_hydrolase_Est10"/>
</dbReference>
<keyword evidence="1" id="KW-0732">Signal</keyword>
<sequence>MIKKILYTAAFLVTAVATAQESDITTRDLQVNELLPGTLFSAGNTPGKKNLIILIAGSGPTDRYGNAPGLGLKCNSLKYLAEGLVSNTWDIFSFDKRIFALARSGKLDESKLRFEELIGDVKDIIAYFEKDYDKIVLAGHSEGSLIGMMAMGKQVDAFISLAGPGRDAGEVMEEQIAANSPMLDTVQTGKYISLLKEGKTFVPEGPVYKMIFRERVQPYVISWMKYTPAEEIKKLSVPVLIVNGTRDLQVKPSEARLLKKAQPGAELVVIEGMNHIFKEVREDRAANLGTYSNPDLPVVPELLEKIRGFLNASL</sequence>
<evidence type="ECO:0000313" key="3">
    <source>
        <dbReference type="EMBL" id="MBC9796235.1"/>
    </source>
</evidence>
<dbReference type="EMBL" id="JACVDC010000023">
    <property type="protein sequence ID" value="MBC9796235.1"/>
    <property type="molecule type" value="Genomic_DNA"/>
</dbReference>
<feature type="domain" description="AB hydrolase-1" evidence="2">
    <location>
        <begin position="119"/>
        <end position="275"/>
    </location>
</feature>
<dbReference type="PANTHER" id="PTHR43265:SF1">
    <property type="entry name" value="ESTERASE ESTD"/>
    <property type="match status" value="1"/>
</dbReference>
<evidence type="ECO:0000256" key="1">
    <source>
        <dbReference type="SAM" id="SignalP"/>
    </source>
</evidence>
<evidence type="ECO:0000259" key="2">
    <source>
        <dbReference type="Pfam" id="PF12697"/>
    </source>
</evidence>
<dbReference type="PANTHER" id="PTHR43265">
    <property type="entry name" value="ESTERASE ESTD"/>
    <property type="match status" value="1"/>
</dbReference>
<keyword evidence="4" id="KW-1185">Reference proteome</keyword>
<dbReference type="Proteomes" id="UP000653730">
    <property type="component" value="Unassembled WGS sequence"/>
</dbReference>
<evidence type="ECO:0000313" key="4">
    <source>
        <dbReference type="Proteomes" id="UP000653730"/>
    </source>
</evidence>
<feature type="signal peptide" evidence="1">
    <location>
        <begin position="1"/>
        <end position="19"/>
    </location>
</feature>
<dbReference type="InterPro" id="IPR000073">
    <property type="entry name" value="AB_hydrolase_1"/>
</dbReference>